<comment type="catalytic activity">
    <reaction evidence="4">
        <text>a 4-saturated-(3S)-3-hydroxyacyl-CoA = a (3E)-enoyl-CoA + H2O</text>
        <dbReference type="Rhea" id="RHEA:20724"/>
        <dbReference type="ChEBI" id="CHEBI:15377"/>
        <dbReference type="ChEBI" id="CHEBI:58521"/>
        <dbReference type="ChEBI" id="CHEBI:137480"/>
        <dbReference type="EC" id="4.2.1.17"/>
    </reaction>
</comment>
<dbReference type="SUPFAM" id="SSF52096">
    <property type="entry name" value="ClpP/crotonase"/>
    <property type="match status" value="1"/>
</dbReference>
<gene>
    <name evidence="5" type="ORF">GCM10022402_10490</name>
</gene>
<evidence type="ECO:0000256" key="4">
    <source>
        <dbReference type="ARBA" id="ARBA00023717"/>
    </source>
</evidence>
<dbReference type="Proteomes" id="UP001500908">
    <property type="component" value="Unassembled WGS sequence"/>
</dbReference>
<dbReference type="InterPro" id="IPR001753">
    <property type="entry name" value="Enoyl-CoA_hydra/iso"/>
</dbReference>
<evidence type="ECO:0000256" key="2">
    <source>
        <dbReference type="ARBA" id="ARBA00023239"/>
    </source>
</evidence>
<dbReference type="InterPro" id="IPR014748">
    <property type="entry name" value="Enoyl-CoA_hydra_C"/>
</dbReference>
<dbReference type="RefSeq" id="WP_344967836.1">
    <property type="nucleotide sequence ID" value="NZ_BAABDD010000003.1"/>
</dbReference>
<keyword evidence="2" id="KW-0456">Lyase</keyword>
<evidence type="ECO:0000313" key="6">
    <source>
        <dbReference type="Proteomes" id="UP001500908"/>
    </source>
</evidence>
<dbReference type="Pfam" id="PF00378">
    <property type="entry name" value="ECH_1"/>
    <property type="match status" value="1"/>
</dbReference>
<dbReference type="Gene3D" id="1.10.12.10">
    <property type="entry name" value="Lyase 2-enoyl-coa Hydratase, Chain A, domain 2"/>
    <property type="match status" value="1"/>
</dbReference>
<keyword evidence="6" id="KW-1185">Reference proteome</keyword>
<dbReference type="CDD" id="cd06558">
    <property type="entry name" value="crotonase-like"/>
    <property type="match status" value="1"/>
</dbReference>
<accession>A0ABP7F548</accession>
<dbReference type="InterPro" id="IPR029045">
    <property type="entry name" value="ClpP/crotonase-like_dom_sf"/>
</dbReference>
<evidence type="ECO:0000256" key="3">
    <source>
        <dbReference type="ARBA" id="ARBA00023709"/>
    </source>
</evidence>
<proteinExistence type="inferred from homology"/>
<dbReference type="PANTHER" id="PTHR11941">
    <property type="entry name" value="ENOYL-COA HYDRATASE-RELATED"/>
    <property type="match status" value="1"/>
</dbReference>
<dbReference type="Gene3D" id="3.90.226.10">
    <property type="entry name" value="2-enoyl-CoA Hydratase, Chain A, domain 1"/>
    <property type="match status" value="1"/>
</dbReference>
<reference evidence="6" key="1">
    <citation type="journal article" date="2019" name="Int. J. Syst. Evol. Microbiol.">
        <title>The Global Catalogue of Microorganisms (GCM) 10K type strain sequencing project: providing services to taxonomists for standard genome sequencing and annotation.</title>
        <authorList>
            <consortium name="The Broad Institute Genomics Platform"/>
            <consortium name="The Broad Institute Genome Sequencing Center for Infectious Disease"/>
            <person name="Wu L."/>
            <person name="Ma J."/>
        </authorList>
    </citation>
    <scope>NUCLEOTIDE SEQUENCE [LARGE SCALE GENOMIC DNA]</scope>
    <source>
        <strain evidence="6">JCM 17137</strain>
    </source>
</reference>
<evidence type="ECO:0000256" key="1">
    <source>
        <dbReference type="ARBA" id="ARBA00005254"/>
    </source>
</evidence>
<evidence type="ECO:0000313" key="5">
    <source>
        <dbReference type="EMBL" id="GAA3731670.1"/>
    </source>
</evidence>
<comment type="similarity">
    <text evidence="1">Belongs to the enoyl-CoA hydratase/isomerase family.</text>
</comment>
<comment type="catalytic activity">
    <reaction evidence="3">
        <text>a (3S)-3-hydroxyacyl-CoA = a (2E)-enoyl-CoA + H2O</text>
        <dbReference type="Rhea" id="RHEA:16105"/>
        <dbReference type="ChEBI" id="CHEBI:15377"/>
        <dbReference type="ChEBI" id="CHEBI:57318"/>
        <dbReference type="ChEBI" id="CHEBI:58856"/>
        <dbReference type="EC" id="4.2.1.17"/>
    </reaction>
</comment>
<comment type="caution">
    <text evidence="5">The sequence shown here is derived from an EMBL/GenBank/DDBJ whole genome shotgun (WGS) entry which is preliminary data.</text>
</comment>
<name>A0ABP7F548_9ACTN</name>
<protein>
    <submittedName>
        <fullName evidence="5">Enoyl-CoA hydratase-related protein</fullName>
    </submittedName>
</protein>
<sequence length="258" mass="27673">MTSEPAVVHERRDDVLVLRIDRPAQRNALTSQTLEELAAGLDRADADPQVRAVVVTGGTRVFASGADIRELRDTAPIAYLRSRRRALWQRFTDFPKPLVAAAAGPVLGGGCELALLCDLVVAADSAMFGQPEIRLGIIPGAGGTQRWGRVTGRYRAAEVVLLAQPVSAWTAWQWGLVHEVVPRERVVHAGVATAVEMARFSPAATMVAKSALRTAEETGLTQGLAHERGGLATLLSTADHTEGTNAFLEKRSPHFTGE</sequence>
<dbReference type="EMBL" id="BAABDD010000003">
    <property type="protein sequence ID" value="GAA3731670.1"/>
    <property type="molecule type" value="Genomic_DNA"/>
</dbReference>
<dbReference type="PANTHER" id="PTHR11941:SF54">
    <property type="entry name" value="ENOYL-COA HYDRATASE, MITOCHONDRIAL"/>
    <property type="match status" value="1"/>
</dbReference>
<organism evidence="5 6">
    <name type="scientific">Salinactinospora qingdaonensis</name>
    <dbReference type="NCBI Taxonomy" id="702744"/>
    <lineage>
        <taxon>Bacteria</taxon>
        <taxon>Bacillati</taxon>
        <taxon>Actinomycetota</taxon>
        <taxon>Actinomycetes</taxon>
        <taxon>Streptosporangiales</taxon>
        <taxon>Nocardiopsidaceae</taxon>
        <taxon>Salinactinospora</taxon>
    </lineage>
</organism>